<accession>A0AAD4SSW8</accession>
<sequence>LSLVKELAGNLVVFVALGTARKLSSLRREFGPVFFGELCIAGYCQRLGDSYRSRRLLVVFSQMFQFCNVNLEWLQIVALGSNSTGYDYE</sequence>
<gene>
    <name evidence="1" type="ORF">MKW98_030183</name>
</gene>
<dbReference type="EMBL" id="JAJJMB010008884">
    <property type="protein sequence ID" value="KAI3919472.1"/>
    <property type="molecule type" value="Genomic_DNA"/>
</dbReference>
<feature type="non-terminal residue" evidence="1">
    <location>
        <position position="89"/>
    </location>
</feature>
<evidence type="ECO:0000313" key="1">
    <source>
        <dbReference type="EMBL" id="KAI3919472.1"/>
    </source>
</evidence>
<comment type="caution">
    <text evidence="1">The sequence shown here is derived from an EMBL/GenBank/DDBJ whole genome shotgun (WGS) entry which is preliminary data.</text>
</comment>
<protein>
    <submittedName>
        <fullName evidence="1">Uncharacterized protein</fullName>
    </submittedName>
</protein>
<dbReference type="Proteomes" id="UP001202328">
    <property type="component" value="Unassembled WGS sequence"/>
</dbReference>
<reference evidence="1" key="1">
    <citation type="submission" date="2022-04" db="EMBL/GenBank/DDBJ databases">
        <title>A functionally conserved STORR gene fusion in Papaver species that diverged 16.8 million years ago.</title>
        <authorList>
            <person name="Catania T."/>
        </authorList>
    </citation>
    <scope>NUCLEOTIDE SEQUENCE</scope>
    <source>
        <strain evidence="1">S-188037</strain>
    </source>
</reference>
<evidence type="ECO:0000313" key="2">
    <source>
        <dbReference type="Proteomes" id="UP001202328"/>
    </source>
</evidence>
<keyword evidence="2" id="KW-1185">Reference proteome</keyword>
<organism evidence="1 2">
    <name type="scientific">Papaver atlanticum</name>
    <dbReference type="NCBI Taxonomy" id="357466"/>
    <lineage>
        <taxon>Eukaryota</taxon>
        <taxon>Viridiplantae</taxon>
        <taxon>Streptophyta</taxon>
        <taxon>Embryophyta</taxon>
        <taxon>Tracheophyta</taxon>
        <taxon>Spermatophyta</taxon>
        <taxon>Magnoliopsida</taxon>
        <taxon>Ranunculales</taxon>
        <taxon>Papaveraceae</taxon>
        <taxon>Papaveroideae</taxon>
        <taxon>Papaver</taxon>
    </lineage>
</organism>
<dbReference type="AlphaFoldDB" id="A0AAD4SSW8"/>
<name>A0AAD4SSW8_9MAGN</name>
<proteinExistence type="predicted"/>